<dbReference type="Pfam" id="PF10137">
    <property type="entry name" value="CAP12-PCTIR_TIR"/>
    <property type="match status" value="1"/>
</dbReference>
<evidence type="ECO:0000259" key="1">
    <source>
        <dbReference type="Pfam" id="PF10137"/>
    </source>
</evidence>
<accession>A0A415JMN1</accession>
<gene>
    <name evidence="2" type="ORF">DW028_14870</name>
</gene>
<dbReference type="PIRSF" id="PIRSF032620">
    <property type="entry name" value="UCP032620"/>
    <property type="match status" value="1"/>
</dbReference>
<dbReference type="Proteomes" id="UP000283297">
    <property type="component" value="Unassembled WGS sequence"/>
</dbReference>
<proteinExistence type="predicted"/>
<dbReference type="RefSeq" id="WP_118371093.1">
    <property type="nucleotide sequence ID" value="NZ_QRON01000023.1"/>
</dbReference>
<dbReference type="InterPro" id="IPR019302">
    <property type="entry name" value="CAP12/PCTIR_TIR_dom"/>
</dbReference>
<feature type="domain" description="CD-NTase-associated protein 12/Pycsar effector protein TIR" evidence="1">
    <location>
        <begin position="116"/>
        <end position="231"/>
    </location>
</feature>
<name>A0A415JMN1_9FIRM</name>
<sequence length="256" mass="29456">MEKYNQFKALYDEIDILISNHVTSSNTEFIKWHKKVERFLKLYYNEGDEYNDFVKTSFTLSLWTFSTPDSAWVEACADALRKTKAIFEVYLEEMQRADGEDTLANNENKIEPVNNKVFVVHGHDGELKNAIARTLERQGIEPIILSEQVNLGTTIIEKFERNSEVKAAICLFTEDDMGKSKADESLKVRARQNVVFEAGYFIGKLGRENVVLLANKEIEMPSDLYGVVYTDNTMWEIQVLKELREMGFAIDLNKAI</sequence>
<dbReference type="EMBL" id="QRON01000023">
    <property type="protein sequence ID" value="RHL25293.1"/>
    <property type="molecule type" value="Genomic_DNA"/>
</dbReference>
<dbReference type="AlphaFoldDB" id="A0A415JMN1"/>
<comment type="caution">
    <text evidence="2">The sequence shown here is derived from an EMBL/GenBank/DDBJ whole genome shotgun (WGS) entry which is preliminary data.</text>
</comment>
<dbReference type="InterPro" id="IPR014571">
    <property type="entry name" value="UCP032620"/>
</dbReference>
<reference evidence="2 3" key="1">
    <citation type="submission" date="2018-08" db="EMBL/GenBank/DDBJ databases">
        <title>A genome reference for cultivated species of the human gut microbiota.</title>
        <authorList>
            <person name="Zou Y."/>
            <person name="Xue W."/>
            <person name="Luo G."/>
        </authorList>
    </citation>
    <scope>NUCLEOTIDE SEQUENCE [LARGE SCALE GENOMIC DNA]</scope>
    <source>
        <strain evidence="2 3">AF38-24</strain>
    </source>
</reference>
<organism evidence="2 3">
    <name type="scientific">Agathobacter rectalis</name>
    <dbReference type="NCBI Taxonomy" id="39491"/>
    <lineage>
        <taxon>Bacteria</taxon>
        <taxon>Bacillati</taxon>
        <taxon>Bacillota</taxon>
        <taxon>Clostridia</taxon>
        <taxon>Lachnospirales</taxon>
        <taxon>Lachnospiraceae</taxon>
        <taxon>Agathobacter</taxon>
    </lineage>
</organism>
<protein>
    <recommendedName>
        <fullName evidence="1">CD-NTase-associated protein 12/Pycsar effector protein TIR domain-containing protein</fullName>
    </recommendedName>
</protein>
<evidence type="ECO:0000313" key="3">
    <source>
        <dbReference type="Proteomes" id="UP000283297"/>
    </source>
</evidence>
<evidence type="ECO:0000313" key="2">
    <source>
        <dbReference type="EMBL" id="RHL25293.1"/>
    </source>
</evidence>
<dbReference type="GO" id="GO:0050135">
    <property type="term" value="F:NADP+ nucleosidase activity"/>
    <property type="evidence" value="ECO:0007669"/>
    <property type="project" value="InterPro"/>
</dbReference>